<sequence>MDAVVDQLTIEDLDKPHFLLFLNNILFEEPLPQNYQLGVGYISLYNKIRKILYVNAGSVNLSAFSEIK</sequence>
<reference evidence="1" key="1">
    <citation type="journal article" date="2020" name="Nature">
        <title>Giant virus diversity and host interactions through global metagenomics.</title>
        <authorList>
            <person name="Schulz F."/>
            <person name="Roux S."/>
            <person name="Paez-Espino D."/>
            <person name="Jungbluth S."/>
            <person name="Walsh D.A."/>
            <person name="Denef V.J."/>
            <person name="McMahon K.D."/>
            <person name="Konstantinidis K.T."/>
            <person name="Eloe-Fadrosh E.A."/>
            <person name="Kyrpides N.C."/>
            <person name="Woyke T."/>
        </authorList>
    </citation>
    <scope>NUCLEOTIDE SEQUENCE</scope>
    <source>
        <strain evidence="1">GVMAG-M-3300010158-55</strain>
    </source>
</reference>
<evidence type="ECO:0000313" key="1">
    <source>
        <dbReference type="EMBL" id="QHS88548.1"/>
    </source>
</evidence>
<protein>
    <submittedName>
        <fullName evidence="1">Uncharacterized protein</fullName>
    </submittedName>
</protein>
<dbReference type="AlphaFoldDB" id="A0A6C0BAM4"/>
<organism evidence="1">
    <name type="scientific">viral metagenome</name>
    <dbReference type="NCBI Taxonomy" id="1070528"/>
    <lineage>
        <taxon>unclassified sequences</taxon>
        <taxon>metagenomes</taxon>
        <taxon>organismal metagenomes</taxon>
    </lineage>
</organism>
<proteinExistence type="predicted"/>
<accession>A0A6C0BAM4</accession>
<dbReference type="EMBL" id="MN739099">
    <property type="protein sequence ID" value="QHS88548.1"/>
    <property type="molecule type" value="Genomic_DNA"/>
</dbReference>
<name>A0A6C0BAM4_9ZZZZ</name>